<dbReference type="Pfam" id="PF13947">
    <property type="entry name" value="GUB_WAK_bind"/>
    <property type="match status" value="1"/>
</dbReference>
<evidence type="ECO:0000256" key="5">
    <source>
        <dbReference type="ARBA" id="ARBA00022679"/>
    </source>
</evidence>
<keyword evidence="3 19" id="KW-0723">Serine/threonine-protein kinase</keyword>
<dbReference type="Gene3D" id="3.30.200.20">
    <property type="entry name" value="Phosphorylase Kinase, domain 1"/>
    <property type="match status" value="1"/>
</dbReference>
<sequence>MRSSIPSLFLLFLCFTHSTADQHPPNQDQDPDCAPKRCRHGPWVQFPFVLEGQQRADCGYETEGFNLSCGKDGNTLLRLPETPRPLVVESIDHDNRSMFVRDPGQCLPVLLGNLNLSSFSYDMNQASQYRSPPFNYTLFQCPPAQRSSMTRLDCLRQPGFDVYAVDSDSYVGDLPLVSCERNGSIDLLPEMIDAMMDKVRLVWDKPDCGPCTNTGSWCRRDGKGIRCILRPRRDEGRLHREIAGIIVGSFLFLVGLTGLGYILNEKRRDKAFQLKIESFLHDYEALKPTRYSYNDIKRITNDFEEKLGQGAYGTVYKGKLSNEIFVAVKMLDNSFGNGEEFINEVSTMGRIHHVNVVRMVGFCADGFRRALVYEFLPNESLEKFIFQGDDNPDPFLSWDRLHDIALGVAKGIEYLHQGCDQKILHFDIKPHNILLDDHFIPKIADFGLAKLCSKEQSAVSMTAARGTMGYIAPEVFSRNFGSVSSKSDVYSFGMLLLEM</sequence>
<evidence type="ECO:0000313" key="23">
    <source>
        <dbReference type="EMBL" id="KAF7846689.1"/>
    </source>
</evidence>
<feature type="signal peptide" evidence="21">
    <location>
        <begin position="1"/>
        <end position="20"/>
    </location>
</feature>
<evidence type="ECO:0000256" key="20">
    <source>
        <dbReference type="SAM" id="Phobius"/>
    </source>
</evidence>
<dbReference type="FunFam" id="3.30.200.20:FF:000059">
    <property type="entry name" value="S-receptor-like serine/threonine-protein kinase"/>
    <property type="match status" value="1"/>
</dbReference>
<keyword evidence="10 18" id="KW-0067">ATP-binding</keyword>
<name>A0A8T0CKX6_CORYI</name>
<keyword evidence="6 20" id="KW-0812">Transmembrane</keyword>
<evidence type="ECO:0000256" key="4">
    <source>
        <dbReference type="ARBA" id="ARBA00022536"/>
    </source>
</evidence>
<dbReference type="GO" id="GO:0030247">
    <property type="term" value="F:polysaccharide binding"/>
    <property type="evidence" value="ECO:0007669"/>
    <property type="project" value="InterPro"/>
</dbReference>
<evidence type="ECO:0000256" key="7">
    <source>
        <dbReference type="ARBA" id="ARBA00022729"/>
    </source>
</evidence>
<organism evidence="23 24">
    <name type="scientific">Corymbia citriodora subsp. variegata</name>
    <dbReference type="NCBI Taxonomy" id="360336"/>
    <lineage>
        <taxon>Eukaryota</taxon>
        <taxon>Viridiplantae</taxon>
        <taxon>Streptophyta</taxon>
        <taxon>Embryophyta</taxon>
        <taxon>Tracheophyta</taxon>
        <taxon>Spermatophyta</taxon>
        <taxon>Magnoliopsida</taxon>
        <taxon>eudicotyledons</taxon>
        <taxon>Gunneridae</taxon>
        <taxon>Pentapetalae</taxon>
        <taxon>rosids</taxon>
        <taxon>malvids</taxon>
        <taxon>Myrtales</taxon>
        <taxon>Myrtaceae</taxon>
        <taxon>Myrtoideae</taxon>
        <taxon>Eucalypteae</taxon>
        <taxon>Corymbia</taxon>
    </lineage>
</organism>
<evidence type="ECO:0000256" key="6">
    <source>
        <dbReference type="ARBA" id="ARBA00022692"/>
    </source>
</evidence>
<dbReference type="PROSITE" id="PS50011">
    <property type="entry name" value="PROTEIN_KINASE_DOM"/>
    <property type="match status" value="1"/>
</dbReference>
<dbReference type="PROSITE" id="PS00107">
    <property type="entry name" value="PROTEIN_KINASE_ATP"/>
    <property type="match status" value="1"/>
</dbReference>
<gene>
    <name evidence="23" type="ORF">BT93_L3911</name>
</gene>
<dbReference type="Pfam" id="PF07714">
    <property type="entry name" value="PK_Tyr_Ser-Thr"/>
    <property type="match status" value="1"/>
</dbReference>
<evidence type="ECO:0000256" key="2">
    <source>
        <dbReference type="ARBA" id="ARBA00012513"/>
    </source>
</evidence>
<evidence type="ECO:0000256" key="16">
    <source>
        <dbReference type="ARBA" id="ARBA00047899"/>
    </source>
</evidence>
<evidence type="ECO:0000256" key="8">
    <source>
        <dbReference type="ARBA" id="ARBA00022741"/>
    </source>
</evidence>
<dbReference type="EMBL" id="MU092119">
    <property type="protein sequence ID" value="KAF7846689.1"/>
    <property type="molecule type" value="Genomic_DNA"/>
</dbReference>
<dbReference type="PROSITE" id="PS00108">
    <property type="entry name" value="PROTEIN_KINASE_ST"/>
    <property type="match status" value="1"/>
</dbReference>
<reference evidence="23" key="1">
    <citation type="submission" date="2020-05" db="EMBL/GenBank/DDBJ databases">
        <title>WGS assembly of Corymbia citriodora subspecies variegata.</title>
        <authorList>
            <person name="Barry K."/>
            <person name="Hundley H."/>
            <person name="Shu S."/>
            <person name="Jenkins J."/>
            <person name="Grimwood J."/>
            <person name="Baten A."/>
        </authorList>
    </citation>
    <scope>NUCLEOTIDE SEQUENCE</scope>
    <source>
        <strain evidence="23">CV2-018</strain>
    </source>
</reference>
<dbReference type="AlphaFoldDB" id="A0A8T0CKX6"/>
<keyword evidence="9" id="KW-0418">Kinase</keyword>
<comment type="caution">
    <text evidence="23">The sequence shown here is derived from an EMBL/GenBank/DDBJ whole genome shotgun (WGS) entry which is preliminary data.</text>
</comment>
<evidence type="ECO:0000259" key="22">
    <source>
        <dbReference type="PROSITE" id="PS50011"/>
    </source>
</evidence>
<keyword evidence="14" id="KW-0675">Receptor</keyword>
<accession>A0A8T0CKX6</accession>
<dbReference type="GO" id="GO:0005524">
    <property type="term" value="F:ATP binding"/>
    <property type="evidence" value="ECO:0007669"/>
    <property type="project" value="UniProtKB-UniRule"/>
</dbReference>
<evidence type="ECO:0000256" key="14">
    <source>
        <dbReference type="ARBA" id="ARBA00023170"/>
    </source>
</evidence>
<dbReference type="Gramene" id="rna-gnl|WGS:JABURB|Cocit.L3911.1">
    <property type="protein sequence ID" value="cds-KAF7846689.1"/>
    <property type="gene ID" value="gene-BT93_L3911"/>
</dbReference>
<feature type="domain" description="Protein kinase" evidence="22">
    <location>
        <begin position="301"/>
        <end position="499"/>
    </location>
</feature>
<evidence type="ECO:0000256" key="17">
    <source>
        <dbReference type="ARBA" id="ARBA00048679"/>
    </source>
</evidence>
<evidence type="ECO:0000256" key="19">
    <source>
        <dbReference type="RuleBase" id="RU000304"/>
    </source>
</evidence>
<keyword evidence="7 21" id="KW-0732">Signal</keyword>
<comment type="catalytic activity">
    <reaction evidence="16">
        <text>L-threonyl-[protein] + ATP = O-phospho-L-threonyl-[protein] + ADP + H(+)</text>
        <dbReference type="Rhea" id="RHEA:46608"/>
        <dbReference type="Rhea" id="RHEA-COMP:11060"/>
        <dbReference type="Rhea" id="RHEA-COMP:11605"/>
        <dbReference type="ChEBI" id="CHEBI:15378"/>
        <dbReference type="ChEBI" id="CHEBI:30013"/>
        <dbReference type="ChEBI" id="CHEBI:30616"/>
        <dbReference type="ChEBI" id="CHEBI:61977"/>
        <dbReference type="ChEBI" id="CHEBI:456216"/>
        <dbReference type="EC" id="2.7.11.1"/>
    </reaction>
</comment>
<evidence type="ECO:0000256" key="3">
    <source>
        <dbReference type="ARBA" id="ARBA00022527"/>
    </source>
</evidence>
<dbReference type="InterPro" id="IPR017441">
    <property type="entry name" value="Protein_kinase_ATP_BS"/>
</dbReference>
<proteinExistence type="inferred from homology"/>
<keyword evidence="24" id="KW-1185">Reference proteome</keyword>
<keyword evidence="8 18" id="KW-0547">Nucleotide-binding</keyword>
<evidence type="ECO:0000256" key="21">
    <source>
        <dbReference type="SAM" id="SignalP"/>
    </source>
</evidence>
<dbReference type="SUPFAM" id="SSF56112">
    <property type="entry name" value="Protein kinase-like (PK-like)"/>
    <property type="match status" value="1"/>
</dbReference>
<keyword evidence="15" id="KW-0325">Glycoprotein</keyword>
<evidence type="ECO:0000256" key="13">
    <source>
        <dbReference type="ARBA" id="ARBA00023157"/>
    </source>
</evidence>
<evidence type="ECO:0000256" key="1">
    <source>
        <dbReference type="ARBA" id="ARBA00004479"/>
    </source>
</evidence>
<dbReference type="InterPro" id="IPR001245">
    <property type="entry name" value="Ser-Thr/Tyr_kinase_cat_dom"/>
</dbReference>
<comment type="subcellular location">
    <subcellularLocation>
        <location evidence="1">Membrane</location>
        <topology evidence="1">Single-pass type I membrane protein</topology>
    </subcellularLocation>
</comment>
<feature type="non-terminal residue" evidence="23">
    <location>
        <position position="1"/>
    </location>
</feature>
<feature type="non-terminal residue" evidence="23">
    <location>
        <position position="499"/>
    </location>
</feature>
<feature type="chain" id="PRO_5035845059" description="non-specific serine/threonine protein kinase" evidence="21">
    <location>
        <begin position="21"/>
        <end position="499"/>
    </location>
</feature>
<protein>
    <recommendedName>
        <fullName evidence="2">non-specific serine/threonine protein kinase</fullName>
        <ecNumber evidence="2">2.7.11.1</ecNumber>
    </recommendedName>
</protein>
<evidence type="ECO:0000256" key="18">
    <source>
        <dbReference type="PROSITE-ProRule" id="PRU10141"/>
    </source>
</evidence>
<dbReference type="GO" id="GO:0004674">
    <property type="term" value="F:protein serine/threonine kinase activity"/>
    <property type="evidence" value="ECO:0007669"/>
    <property type="project" value="UniProtKB-KW"/>
</dbReference>
<comment type="catalytic activity">
    <reaction evidence="17">
        <text>L-seryl-[protein] + ATP = O-phospho-L-seryl-[protein] + ADP + H(+)</text>
        <dbReference type="Rhea" id="RHEA:17989"/>
        <dbReference type="Rhea" id="RHEA-COMP:9863"/>
        <dbReference type="Rhea" id="RHEA-COMP:11604"/>
        <dbReference type="ChEBI" id="CHEBI:15378"/>
        <dbReference type="ChEBI" id="CHEBI:29999"/>
        <dbReference type="ChEBI" id="CHEBI:30616"/>
        <dbReference type="ChEBI" id="CHEBI:83421"/>
        <dbReference type="ChEBI" id="CHEBI:456216"/>
        <dbReference type="EC" id="2.7.11.1"/>
    </reaction>
</comment>
<dbReference type="OrthoDB" id="547665at2759"/>
<comment type="similarity">
    <text evidence="19">Belongs to the protein kinase superfamily.</text>
</comment>
<feature type="transmembrane region" description="Helical" evidence="20">
    <location>
        <begin position="242"/>
        <end position="263"/>
    </location>
</feature>
<dbReference type="PANTHER" id="PTHR27009">
    <property type="entry name" value="RUST RESISTANCE KINASE LR10-RELATED"/>
    <property type="match status" value="1"/>
</dbReference>
<keyword evidence="4" id="KW-0245">EGF-like domain</keyword>
<dbReference type="InterPro" id="IPR045874">
    <property type="entry name" value="LRK10/LRL21-25-like"/>
</dbReference>
<evidence type="ECO:0000256" key="15">
    <source>
        <dbReference type="ARBA" id="ARBA00023180"/>
    </source>
</evidence>
<dbReference type="FunFam" id="1.10.510.10:FF:001023">
    <property type="entry name" value="Os07g0541700 protein"/>
    <property type="match status" value="1"/>
</dbReference>
<evidence type="ECO:0000256" key="10">
    <source>
        <dbReference type="ARBA" id="ARBA00022840"/>
    </source>
</evidence>
<evidence type="ECO:0000256" key="12">
    <source>
        <dbReference type="ARBA" id="ARBA00023136"/>
    </source>
</evidence>
<keyword evidence="5" id="KW-0808">Transferase</keyword>
<dbReference type="Gene3D" id="1.10.510.10">
    <property type="entry name" value="Transferase(Phosphotransferase) domain 1"/>
    <property type="match status" value="1"/>
</dbReference>
<dbReference type="GO" id="GO:0016020">
    <property type="term" value="C:membrane"/>
    <property type="evidence" value="ECO:0007669"/>
    <property type="project" value="UniProtKB-SubCell"/>
</dbReference>
<feature type="binding site" evidence="18">
    <location>
        <position position="329"/>
    </location>
    <ligand>
        <name>ATP</name>
        <dbReference type="ChEBI" id="CHEBI:30616"/>
    </ligand>
</feature>
<evidence type="ECO:0000313" key="24">
    <source>
        <dbReference type="Proteomes" id="UP000806378"/>
    </source>
</evidence>
<keyword evidence="12 20" id="KW-0472">Membrane</keyword>
<evidence type="ECO:0000256" key="11">
    <source>
        <dbReference type="ARBA" id="ARBA00022989"/>
    </source>
</evidence>
<dbReference type="SMART" id="SM00220">
    <property type="entry name" value="S_TKc"/>
    <property type="match status" value="1"/>
</dbReference>
<keyword evidence="11 20" id="KW-1133">Transmembrane helix</keyword>
<dbReference type="InterPro" id="IPR011009">
    <property type="entry name" value="Kinase-like_dom_sf"/>
</dbReference>
<dbReference type="InterPro" id="IPR000719">
    <property type="entry name" value="Prot_kinase_dom"/>
</dbReference>
<dbReference type="InterPro" id="IPR025287">
    <property type="entry name" value="WAK_GUB"/>
</dbReference>
<dbReference type="EC" id="2.7.11.1" evidence="2"/>
<keyword evidence="13" id="KW-1015">Disulfide bond</keyword>
<dbReference type="Proteomes" id="UP000806378">
    <property type="component" value="Unassembled WGS sequence"/>
</dbReference>
<dbReference type="InterPro" id="IPR008271">
    <property type="entry name" value="Ser/Thr_kinase_AS"/>
</dbReference>
<evidence type="ECO:0000256" key="9">
    <source>
        <dbReference type="ARBA" id="ARBA00022777"/>
    </source>
</evidence>